<accession>A0A7H1VMT2</accession>
<dbReference type="AlphaFoldDB" id="A0A7H1VMT2"/>
<name>A0A7H1VMT2_9FIRM</name>
<reference evidence="2 3" key="1">
    <citation type="submission" date="2020-09" db="EMBL/GenBank/DDBJ databases">
        <title>Characterization and genome sequencing of Ruminiclostridium sp. nov. MA18.</title>
        <authorList>
            <person name="Rettenmaier R."/>
            <person name="Kowollik M.-L."/>
            <person name="Liebl W."/>
            <person name="Zverlov V."/>
        </authorList>
    </citation>
    <scope>NUCLEOTIDE SEQUENCE [LARGE SCALE GENOMIC DNA]</scope>
    <source>
        <strain evidence="2 3">MA18</strain>
    </source>
</reference>
<dbReference type="Proteomes" id="UP000306409">
    <property type="component" value="Chromosome"/>
</dbReference>
<dbReference type="InterPro" id="IPR009081">
    <property type="entry name" value="PP-bd_ACP"/>
</dbReference>
<dbReference type="Pfam" id="PF00550">
    <property type="entry name" value="PP-binding"/>
    <property type="match status" value="1"/>
</dbReference>
<proteinExistence type="predicted"/>
<evidence type="ECO:0000259" key="1">
    <source>
        <dbReference type="PROSITE" id="PS50075"/>
    </source>
</evidence>
<protein>
    <submittedName>
        <fullName evidence="2">Acyl carrier protein</fullName>
    </submittedName>
</protein>
<sequence length="82" mass="9446">MDISKDKIVEIFSKTVGADISEFADLKVTDDLRDWGLDSLKSIDVIVAIEEEYDIAIEDYDLLLDNFNTVEKMIKLIEKYVQ</sequence>
<evidence type="ECO:0000313" key="3">
    <source>
        <dbReference type="Proteomes" id="UP000306409"/>
    </source>
</evidence>
<organism evidence="2 3">
    <name type="scientific">Ruminiclostridium herbifermentans</name>
    <dbReference type="NCBI Taxonomy" id="2488810"/>
    <lineage>
        <taxon>Bacteria</taxon>
        <taxon>Bacillati</taxon>
        <taxon>Bacillota</taxon>
        <taxon>Clostridia</taxon>
        <taxon>Eubacteriales</taxon>
        <taxon>Oscillospiraceae</taxon>
        <taxon>Ruminiclostridium</taxon>
    </lineage>
</organism>
<dbReference type="InterPro" id="IPR036736">
    <property type="entry name" value="ACP-like_sf"/>
</dbReference>
<keyword evidence="3" id="KW-1185">Reference proteome</keyword>
<evidence type="ECO:0000313" key="2">
    <source>
        <dbReference type="EMBL" id="QNU66694.1"/>
    </source>
</evidence>
<dbReference type="RefSeq" id="WP_171003558.1">
    <property type="nucleotide sequence ID" value="NZ_CP061336.1"/>
</dbReference>
<dbReference type="SUPFAM" id="SSF47336">
    <property type="entry name" value="ACP-like"/>
    <property type="match status" value="1"/>
</dbReference>
<dbReference type="EMBL" id="CP061336">
    <property type="protein sequence ID" value="QNU66694.1"/>
    <property type="molecule type" value="Genomic_DNA"/>
</dbReference>
<dbReference type="KEGG" id="rher:EHE19_017910"/>
<dbReference type="Gene3D" id="1.10.1200.10">
    <property type="entry name" value="ACP-like"/>
    <property type="match status" value="1"/>
</dbReference>
<gene>
    <name evidence="2" type="ORF">EHE19_017910</name>
</gene>
<feature type="domain" description="Carrier" evidence="1">
    <location>
        <begin position="1"/>
        <end position="81"/>
    </location>
</feature>
<dbReference type="PROSITE" id="PS50075">
    <property type="entry name" value="CARRIER"/>
    <property type="match status" value="1"/>
</dbReference>